<proteinExistence type="inferred from homology"/>
<dbReference type="GO" id="GO:0004553">
    <property type="term" value="F:hydrolase activity, hydrolyzing O-glycosyl compounds"/>
    <property type="evidence" value="ECO:0007669"/>
    <property type="project" value="InterPro"/>
</dbReference>
<dbReference type="Gene3D" id="2.115.10.20">
    <property type="entry name" value="Glycosyl hydrolase domain, family 43"/>
    <property type="match status" value="1"/>
</dbReference>
<gene>
    <name evidence="6" type="ORF">H9726_05660</name>
</gene>
<dbReference type="EMBL" id="DXCF01000030">
    <property type="protein sequence ID" value="HIZ09956.1"/>
    <property type="molecule type" value="Genomic_DNA"/>
</dbReference>
<accession>A0A9D2IIM9</accession>
<sequence length="604" mass="66941">MKLKKLLICIAAAALTAVLLAGCAGEPALSALTYYDQLPQTEEEQAAADAAAEAGTYGGQEYNKELFYRNDLDLLGADPFVLYIDDEDSTEYGYYYLYATCDYDLAVQGLGAWRSKDLENWERVGGMIFDPYITDTWANVYLFAPEVIYDEEEDLYFLFSSAFGDPWYEKGTAEGLNIIQDRLWTGFIATSENPYGPFVQYAPPGGSIADSTFLDPIEAAKAVKERGDDYCYLDDDFFDVIDFHPFVASDGTKYLYMVTNNADQASIYGCELLNNDWRTPDLSTLVELVAPRYYTIADRNSRSSDTVIYEEGSSINEGPSVLEHEGKYYLTFSVYGANDKRYSVAQAVADDPLGSYTKLDYEDGGIILSADGGTWDFVSGTGHHCFVQAGDELIIFYHQHLDRLNGNSQRAFSFDRAVWAENADGLPVLYCNGPTWSIQPQLHINTEYRNIAPDATVTAENSAEGGTAENVGALTDGLLSLYSFIDYVPEFSASAGQTVITLAFGDWRTVRAVMVYNSKNFDTAFGSVARIEFDFLRPDNGETGTACIDSLGFDWNFYFDRNNQTMRPGGSATAEFDELQVKEIRITLASQAAVNVSEIVVLGK</sequence>
<organism evidence="6 7">
    <name type="scientific">Candidatus Borkfalkia avicola</name>
    <dbReference type="NCBI Taxonomy" id="2838503"/>
    <lineage>
        <taxon>Bacteria</taxon>
        <taxon>Bacillati</taxon>
        <taxon>Bacillota</taxon>
        <taxon>Clostridia</taxon>
        <taxon>Christensenellales</taxon>
        <taxon>Christensenellaceae</taxon>
        <taxon>Candidatus Borkfalkia</taxon>
    </lineage>
</organism>
<evidence type="ECO:0000256" key="3">
    <source>
        <dbReference type="ARBA" id="ARBA00022801"/>
    </source>
</evidence>
<evidence type="ECO:0000256" key="2">
    <source>
        <dbReference type="ARBA" id="ARBA00009865"/>
    </source>
</evidence>
<dbReference type="Proteomes" id="UP000824025">
    <property type="component" value="Unassembled WGS sequence"/>
</dbReference>
<dbReference type="PROSITE" id="PS51257">
    <property type="entry name" value="PROKAR_LIPOPROTEIN"/>
    <property type="match status" value="1"/>
</dbReference>
<dbReference type="AlphaFoldDB" id="A0A9D2IIM9"/>
<reference evidence="6" key="1">
    <citation type="journal article" date="2021" name="PeerJ">
        <title>Extensive microbial diversity within the chicken gut microbiome revealed by metagenomics and culture.</title>
        <authorList>
            <person name="Gilroy R."/>
            <person name="Ravi A."/>
            <person name="Getino M."/>
            <person name="Pursley I."/>
            <person name="Horton D.L."/>
            <person name="Alikhan N.F."/>
            <person name="Baker D."/>
            <person name="Gharbi K."/>
            <person name="Hall N."/>
            <person name="Watson M."/>
            <person name="Adriaenssens E.M."/>
            <person name="Foster-Nyarko E."/>
            <person name="Jarju S."/>
            <person name="Secka A."/>
            <person name="Antonio M."/>
            <person name="Oren A."/>
            <person name="Chaudhuri R.R."/>
            <person name="La Ragione R."/>
            <person name="Hildebrand F."/>
            <person name="Pallen M.J."/>
        </authorList>
    </citation>
    <scope>NUCLEOTIDE SEQUENCE</scope>
    <source>
        <strain evidence="6">CHK192-19661</strain>
    </source>
</reference>
<keyword evidence="5" id="KW-0732">Signal</keyword>
<feature type="signal peptide" evidence="5">
    <location>
        <begin position="1"/>
        <end position="21"/>
    </location>
</feature>
<evidence type="ECO:0000256" key="4">
    <source>
        <dbReference type="ARBA" id="ARBA00023295"/>
    </source>
</evidence>
<dbReference type="Pfam" id="PF04616">
    <property type="entry name" value="Glyco_hydro_43"/>
    <property type="match status" value="2"/>
</dbReference>
<comment type="pathway">
    <text evidence="1">Glycan metabolism; L-arabinan degradation.</text>
</comment>
<evidence type="ECO:0000256" key="5">
    <source>
        <dbReference type="SAM" id="SignalP"/>
    </source>
</evidence>
<keyword evidence="3" id="KW-0378">Hydrolase</keyword>
<protein>
    <submittedName>
        <fullName evidence="6">Family 43 glycosylhydrolase</fullName>
    </submittedName>
</protein>
<dbReference type="SUPFAM" id="SSF75005">
    <property type="entry name" value="Arabinanase/levansucrase/invertase"/>
    <property type="match status" value="1"/>
</dbReference>
<name>A0A9D2IIM9_9FIRM</name>
<dbReference type="GO" id="GO:0005975">
    <property type="term" value="P:carbohydrate metabolic process"/>
    <property type="evidence" value="ECO:0007669"/>
    <property type="project" value="InterPro"/>
</dbReference>
<reference evidence="6" key="2">
    <citation type="submission" date="2021-04" db="EMBL/GenBank/DDBJ databases">
        <authorList>
            <person name="Gilroy R."/>
        </authorList>
    </citation>
    <scope>NUCLEOTIDE SEQUENCE</scope>
    <source>
        <strain evidence="6">CHK192-19661</strain>
    </source>
</reference>
<feature type="chain" id="PRO_5038680384" evidence="5">
    <location>
        <begin position="22"/>
        <end position="604"/>
    </location>
</feature>
<evidence type="ECO:0000256" key="1">
    <source>
        <dbReference type="ARBA" id="ARBA00004834"/>
    </source>
</evidence>
<dbReference type="PANTHER" id="PTHR43301">
    <property type="entry name" value="ARABINAN ENDO-1,5-ALPHA-L-ARABINOSIDASE"/>
    <property type="match status" value="1"/>
</dbReference>
<evidence type="ECO:0000313" key="7">
    <source>
        <dbReference type="Proteomes" id="UP000824025"/>
    </source>
</evidence>
<comment type="caution">
    <text evidence="6">The sequence shown here is derived from an EMBL/GenBank/DDBJ whole genome shotgun (WGS) entry which is preliminary data.</text>
</comment>
<dbReference type="PANTHER" id="PTHR43301:SF3">
    <property type="entry name" value="ARABINAN ENDO-1,5-ALPHA-L-ARABINOSIDASE A-RELATED"/>
    <property type="match status" value="1"/>
</dbReference>
<dbReference type="InterPro" id="IPR050727">
    <property type="entry name" value="GH43_arabinanases"/>
</dbReference>
<comment type="similarity">
    <text evidence="2">Belongs to the glycosyl hydrolase 43 family.</text>
</comment>
<dbReference type="InterPro" id="IPR006710">
    <property type="entry name" value="Glyco_hydro_43"/>
</dbReference>
<evidence type="ECO:0000313" key="6">
    <source>
        <dbReference type="EMBL" id="HIZ09956.1"/>
    </source>
</evidence>
<keyword evidence="4" id="KW-0326">Glycosidase</keyword>
<dbReference type="Gene3D" id="2.60.120.260">
    <property type="entry name" value="Galactose-binding domain-like"/>
    <property type="match status" value="1"/>
</dbReference>
<dbReference type="InterPro" id="IPR023296">
    <property type="entry name" value="Glyco_hydro_beta-prop_sf"/>
</dbReference>